<dbReference type="SUPFAM" id="SSF56801">
    <property type="entry name" value="Acetyl-CoA synthetase-like"/>
    <property type="match status" value="1"/>
</dbReference>
<feature type="domain" description="AMP-dependent synthetase/ligase" evidence="4">
    <location>
        <begin position="49"/>
        <end position="428"/>
    </location>
</feature>
<dbReference type="Gene3D" id="3.40.50.12780">
    <property type="entry name" value="N-terminal domain of ligase-like"/>
    <property type="match status" value="1"/>
</dbReference>
<proteinExistence type="inferred from homology"/>
<dbReference type="EMBL" id="JACJUU010000004">
    <property type="protein sequence ID" value="MBC2769682.1"/>
    <property type="molecule type" value="Genomic_DNA"/>
</dbReference>
<name>A0A842HPR0_9BURK</name>
<gene>
    <name evidence="5" type="ORF">GTU67_07110</name>
</gene>
<evidence type="ECO:0000256" key="3">
    <source>
        <dbReference type="SAM" id="MobiDB-lite"/>
    </source>
</evidence>
<comment type="caution">
    <text evidence="5">The sequence shown here is derived from an EMBL/GenBank/DDBJ whole genome shotgun (WGS) entry which is preliminary data.</text>
</comment>
<keyword evidence="2" id="KW-0436">Ligase</keyword>
<dbReference type="PANTHER" id="PTHR43201">
    <property type="entry name" value="ACYL-COA SYNTHETASE"/>
    <property type="match status" value="1"/>
</dbReference>
<dbReference type="Pfam" id="PF00501">
    <property type="entry name" value="AMP-binding"/>
    <property type="match status" value="1"/>
</dbReference>
<protein>
    <submittedName>
        <fullName evidence="5">Feruloyl-CoA synthase</fullName>
    </submittedName>
</protein>
<evidence type="ECO:0000313" key="6">
    <source>
        <dbReference type="Proteomes" id="UP000545386"/>
    </source>
</evidence>
<evidence type="ECO:0000313" key="5">
    <source>
        <dbReference type="EMBL" id="MBC2769682.1"/>
    </source>
</evidence>
<dbReference type="InterPro" id="IPR042099">
    <property type="entry name" value="ANL_N_sf"/>
</dbReference>
<evidence type="ECO:0000256" key="2">
    <source>
        <dbReference type="ARBA" id="ARBA00022598"/>
    </source>
</evidence>
<dbReference type="RefSeq" id="WP_185779407.1">
    <property type="nucleotide sequence ID" value="NZ_JACJUU010000004.1"/>
</dbReference>
<feature type="region of interest" description="Disordered" evidence="3">
    <location>
        <begin position="12"/>
        <end position="34"/>
    </location>
</feature>
<dbReference type="InterPro" id="IPR000873">
    <property type="entry name" value="AMP-dep_synth/lig_dom"/>
</dbReference>
<dbReference type="Proteomes" id="UP000545386">
    <property type="component" value="Unassembled WGS sequence"/>
</dbReference>
<reference evidence="5 6" key="1">
    <citation type="submission" date="2020-08" db="EMBL/GenBank/DDBJ databases">
        <title>Paraeoetvoesia sp. YC-7-48 draft genome sequence.</title>
        <authorList>
            <person name="Yao L."/>
        </authorList>
    </citation>
    <scope>NUCLEOTIDE SEQUENCE [LARGE SCALE GENOMIC DNA]</scope>
    <source>
        <strain evidence="6">YC-7-48</strain>
    </source>
</reference>
<evidence type="ECO:0000256" key="1">
    <source>
        <dbReference type="ARBA" id="ARBA00006432"/>
    </source>
</evidence>
<sequence>MTTDNAAFRALSLGPHEASLEQRPDGSSIMRSTDPLQDYPRCYTEPLLHWAAERPDATLLAQRDRQGQWRHLTYKDAVKRMQHLGQALINRGLSAERPLMILSENSIEHGLLALAAQHVGIPFAPISPAYSLLSKSAERVRHAADLLTPGAVFAYDAARYEHAIKIAIPENVELIFVEGSIDGRTCTPFSALEATDVTDQVDTAHQAITGDTIAKFLFTSGSTKLPKAVINTQRMVTSNQQMLLQCYPFLREEVPVLVDWMPWHHTAAGNNNIGVVIYNGGTMYIDEGKPTPEGMVETLRNLREVPSTMYYSVPKGLEVLAHEMKRDPVLRECFFRKMRLIFPCGAALPAPLKKTIDELAIQTVGARIPMTTGLGMTESAPFAISAHVPNWQAGVIGIPAPGCDVKLAPCGDKTEVRYRGPNITPGYWRQPDLTAESFDEEGFFCSGDAAIMIDDQNPSAGLRFNGRIAEDFKLISGTWVNVGAMRSQIIAAGAPYIHDAVITGHDRDELGMMILLLPTATALSPALTEGAPLAEIATNPDVKAWAQNLLNQLAAQGTGSSNRVVRALLLRDPALMELGEMTDKGSINQRTMLKTRAALVEKLYATQPDDDQVMLAQPHSVTA</sequence>
<dbReference type="GO" id="GO:0031956">
    <property type="term" value="F:medium-chain fatty acid-CoA ligase activity"/>
    <property type="evidence" value="ECO:0007669"/>
    <property type="project" value="TreeGrafter"/>
</dbReference>
<keyword evidence="6" id="KW-1185">Reference proteome</keyword>
<accession>A0A842HPR0</accession>
<organism evidence="5 6">
    <name type="scientific">Pusillimonas minor</name>
    <dbReference type="NCBI Taxonomy" id="2697024"/>
    <lineage>
        <taxon>Bacteria</taxon>
        <taxon>Pseudomonadati</taxon>
        <taxon>Pseudomonadota</taxon>
        <taxon>Betaproteobacteria</taxon>
        <taxon>Burkholderiales</taxon>
        <taxon>Alcaligenaceae</taxon>
        <taxon>Pusillimonas</taxon>
    </lineage>
</organism>
<dbReference type="AlphaFoldDB" id="A0A842HPR0"/>
<dbReference type="PANTHER" id="PTHR43201:SF5">
    <property type="entry name" value="MEDIUM-CHAIN ACYL-COA LIGASE ACSF2, MITOCHONDRIAL"/>
    <property type="match status" value="1"/>
</dbReference>
<dbReference type="GO" id="GO:0006631">
    <property type="term" value="P:fatty acid metabolic process"/>
    <property type="evidence" value="ECO:0007669"/>
    <property type="project" value="TreeGrafter"/>
</dbReference>
<evidence type="ECO:0000259" key="4">
    <source>
        <dbReference type="Pfam" id="PF00501"/>
    </source>
</evidence>
<comment type="similarity">
    <text evidence="1">Belongs to the ATP-dependent AMP-binding enzyme family.</text>
</comment>